<feature type="transmembrane region" description="Helical" evidence="6">
    <location>
        <begin position="120"/>
        <end position="143"/>
    </location>
</feature>
<evidence type="ECO:0000259" key="7">
    <source>
        <dbReference type="PROSITE" id="PS50850"/>
    </source>
</evidence>
<gene>
    <name evidence="8" type="ORF">C7C46_27105</name>
</gene>
<dbReference type="AlphaFoldDB" id="A0A2V4MZF3"/>
<dbReference type="GO" id="GO:0022857">
    <property type="term" value="F:transmembrane transporter activity"/>
    <property type="evidence" value="ECO:0007669"/>
    <property type="project" value="InterPro"/>
</dbReference>
<keyword evidence="3 6" id="KW-0812">Transmembrane</keyword>
<sequence length="422" mass="43433">MSVLVGEPVAAVQESRDSLWRDRRFVRLWSGVTVSQFGDRVSDLAVPLIAVGVLHASTMAVSVLAALVWTPNLLAVFAGAWVDQQRSKQRLLVIADLVRAVALVSLPAACLYGAVTMAQLFVVAVVVGAAGVLFNTAYAPFFAHLVPRAAYLEANSRLSASRSASYLGGPALGGMLVQLLGAPVAVLADALSFAGSALLVGRIRVAAPPPAERPEPMLQRARAGLAFVVRHPVLRASLGCCTTVNFFTFIPAGLLVLFANRELGLSAGTIGFAMGIAATGSLLGAVLAPRMARAIGMGRTVVLGAALFPAPLALLALAGGPLWTRAAVLAGVEFLSGAGVMLFDVNLNSLQASVVPDELRSRVSGAFSTVNYGIRPLGALAGGALGSAFGLRETMVVAGVGGALSVLWLLRSPIPGVREIAS</sequence>
<evidence type="ECO:0000313" key="9">
    <source>
        <dbReference type="Proteomes" id="UP000248039"/>
    </source>
</evidence>
<feature type="transmembrane region" description="Helical" evidence="6">
    <location>
        <begin position="190"/>
        <end position="211"/>
    </location>
</feature>
<dbReference type="PANTHER" id="PTHR23513">
    <property type="entry name" value="INTEGRAL MEMBRANE EFFLUX PROTEIN-RELATED"/>
    <property type="match status" value="1"/>
</dbReference>
<evidence type="ECO:0000256" key="1">
    <source>
        <dbReference type="ARBA" id="ARBA00004651"/>
    </source>
</evidence>
<dbReference type="EMBL" id="PYBW01000114">
    <property type="protein sequence ID" value="PYC71008.1"/>
    <property type="molecule type" value="Genomic_DNA"/>
</dbReference>
<dbReference type="Gene3D" id="1.20.1250.20">
    <property type="entry name" value="MFS general substrate transporter like domains"/>
    <property type="match status" value="1"/>
</dbReference>
<protein>
    <submittedName>
        <fullName evidence="8">MFS transporter</fullName>
    </submittedName>
</protein>
<keyword evidence="9" id="KW-1185">Reference proteome</keyword>
<dbReference type="PANTHER" id="PTHR23513:SF6">
    <property type="entry name" value="MAJOR FACILITATOR SUPERFAMILY ASSOCIATED DOMAIN-CONTAINING PROTEIN"/>
    <property type="match status" value="1"/>
</dbReference>
<dbReference type="Proteomes" id="UP000248039">
    <property type="component" value="Unassembled WGS sequence"/>
</dbReference>
<keyword evidence="4 6" id="KW-1133">Transmembrane helix</keyword>
<evidence type="ECO:0000256" key="5">
    <source>
        <dbReference type="ARBA" id="ARBA00023136"/>
    </source>
</evidence>
<dbReference type="CDD" id="cd06173">
    <property type="entry name" value="MFS_MefA_like"/>
    <property type="match status" value="1"/>
</dbReference>
<comment type="caution">
    <text evidence="8">The sequence shown here is derived from an EMBL/GenBank/DDBJ whole genome shotgun (WGS) entry which is preliminary data.</text>
</comment>
<reference evidence="8 9" key="1">
    <citation type="submission" date="2018-03" db="EMBL/GenBank/DDBJ databases">
        <title>Bioinformatic expansion and discovery of thiopeptide antibiotics.</title>
        <authorList>
            <person name="Schwalen C.J."/>
            <person name="Hudson G.A."/>
            <person name="Mitchell D.A."/>
        </authorList>
    </citation>
    <scope>NUCLEOTIDE SEQUENCE [LARGE SCALE GENOMIC DNA]</scope>
    <source>
        <strain evidence="8 9">ATCC 21389</strain>
    </source>
</reference>
<comment type="subcellular location">
    <subcellularLocation>
        <location evidence="1">Cell membrane</location>
        <topology evidence="1">Multi-pass membrane protein</topology>
    </subcellularLocation>
</comment>
<feature type="domain" description="Major facilitator superfamily (MFS) profile" evidence="7">
    <location>
        <begin position="232"/>
        <end position="422"/>
    </location>
</feature>
<dbReference type="Pfam" id="PF07690">
    <property type="entry name" value="MFS_1"/>
    <property type="match status" value="1"/>
</dbReference>
<dbReference type="InterPro" id="IPR036259">
    <property type="entry name" value="MFS_trans_sf"/>
</dbReference>
<dbReference type="InterPro" id="IPR011701">
    <property type="entry name" value="MFS"/>
</dbReference>
<dbReference type="GO" id="GO:0005886">
    <property type="term" value="C:plasma membrane"/>
    <property type="evidence" value="ECO:0007669"/>
    <property type="project" value="UniProtKB-SubCell"/>
</dbReference>
<feature type="transmembrane region" description="Helical" evidence="6">
    <location>
        <begin position="91"/>
        <end position="114"/>
    </location>
</feature>
<dbReference type="RefSeq" id="WP_110672566.1">
    <property type="nucleotide sequence ID" value="NZ_PYBW01000114.1"/>
</dbReference>
<evidence type="ECO:0000256" key="3">
    <source>
        <dbReference type="ARBA" id="ARBA00022692"/>
    </source>
</evidence>
<organism evidence="8 9">
    <name type="scientific">Streptomyces tateyamensis</name>
    <dbReference type="NCBI Taxonomy" id="565073"/>
    <lineage>
        <taxon>Bacteria</taxon>
        <taxon>Bacillati</taxon>
        <taxon>Actinomycetota</taxon>
        <taxon>Actinomycetes</taxon>
        <taxon>Kitasatosporales</taxon>
        <taxon>Streptomycetaceae</taxon>
        <taxon>Streptomyces</taxon>
    </lineage>
</organism>
<keyword evidence="5 6" id="KW-0472">Membrane</keyword>
<feature type="transmembrane region" description="Helical" evidence="6">
    <location>
        <begin position="265"/>
        <end position="288"/>
    </location>
</feature>
<dbReference type="OrthoDB" id="9815525at2"/>
<evidence type="ECO:0000256" key="6">
    <source>
        <dbReference type="SAM" id="Phobius"/>
    </source>
</evidence>
<feature type="transmembrane region" description="Helical" evidence="6">
    <location>
        <begin position="300"/>
        <end position="320"/>
    </location>
</feature>
<dbReference type="PROSITE" id="PS50850">
    <property type="entry name" value="MFS"/>
    <property type="match status" value="1"/>
</dbReference>
<evidence type="ECO:0000256" key="2">
    <source>
        <dbReference type="ARBA" id="ARBA00022475"/>
    </source>
</evidence>
<evidence type="ECO:0000256" key="4">
    <source>
        <dbReference type="ARBA" id="ARBA00022989"/>
    </source>
</evidence>
<proteinExistence type="predicted"/>
<evidence type="ECO:0000313" key="8">
    <source>
        <dbReference type="EMBL" id="PYC71008.1"/>
    </source>
</evidence>
<dbReference type="InterPro" id="IPR020846">
    <property type="entry name" value="MFS_dom"/>
</dbReference>
<keyword evidence="2" id="KW-1003">Cell membrane</keyword>
<dbReference type="SUPFAM" id="SSF103473">
    <property type="entry name" value="MFS general substrate transporter"/>
    <property type="match status" value="1"/>
</dbReference>
<accession>A0A2V4MZF3</accession>
<name>A0A2V4MZF3_9ACTN</name>
<feature type="transmembrane region" description="Helical" evidence="6">
    <location>
        <begin position="232"/>
        <end position="259"/>
    </location>
</feature>